<sequence length="233" mass="24521">MAAPVPAGRLAGWVEDENLLLVFDGVGWVGATPDTMQDLALLGLDTTADASNPFSAKLNATLWTAKTAAEGGDGDLRYTLNKEGAMDVLSLLLQSGFSARAELGLVGSDDLTLKVNPDGSAWQEALSVDRNTGILDQPALPRFKACTNYDNYVGVGTWTKIAINAAEANDQGCLDAATNLFTAPVGGTYLFGASLQFKTNGDNSARMSGRLIRNGTTEIRGSYGELSGNHRSE</sequence>
<reference evidence="1 2" key="1">
    <citation type="submission" date="2023-05" db="EMBL/GenBank/DDBJ databases">
        <title>Sedimentitalea sp. nov. JM2-8.</title>
        <authorList>
            <person name="Huang J."/>
        </authorList>
    </citation>
    <scope>NUCLEOTIDE SEQUENCE [LARGE SCALE GENOMIC DNA]</scope>
    <source>
        <strain evidence="1 2">JM2-8</strain>
    </source>
</reference>
<organism evidence="1 2">
    <name type="scientific">Sedimentitalea xiamensis</name>
    <dbReference type="NCBI Taxonomy" id="3050037"/>
    <lineage>
        <taxon>Bacteria</taxon>
        <taxon>Pseudomonadati</taxon>
        <taxon>Pseudomonadota</taxon>
        <taxon>Alphaproteobacteria</taxon>
        <taxon>Rhodobacterales</taxon>
        <taxon>Paracoccaceae</taxon>
        <taxon>Sedimentitalea</taxon>
    </lineage>
</organism>
<evidence type="ECO:0000313" key="2">
    <source>
        <dbReference type="Proteomes" id="UP001227126"/>
    </source>
</evidence>
<dbReference type="InterPro" id="IPR008983">
    <property type="entry name" value="Tumour_necrosis_fac-like_dom"/>
</dbReference>
<protein>
    <submittedName>
        <fullName evidence="1">Uncharacterized protein</fullName>
    </submittedName>
</protein>
<evidence type="ECO:0000313" key="1">
    <source>
        <dbReference type="EMBL" id="MDK3075642.1"/>
    </source>
</evidence>
<dbReference type="SUPFAM" id="SSF49842">
    <property type="entry name" value="TNF-like"/>
    <property type="match status" value="1"/>
</dbReference>
<dbReference type="EMBL" id="JASNJE010000045">
    <property type="protein sequence ID" value="MDK3075642.1"/>
    <property type="molecule type" value="Genomic_DNA"/>
</dbReference>
<dbReference type="Gene3D" id="2.60.120.40">
    <property type="match status" value="1"/>
</dbReference>
<dbReference type="RefSeq" id="WP_284487563.1">
    <property type="nucleotide sequence ID" value="NZ_JASNJE010000045.1"/>
</dbReference>
<gene>
    <name evidence="1" type="ORF">QO034_21475</name>
</gene>
<proteinExistence type="predicted"/>
<keyword evidence="2" id="KW-1185">Reference proteome</keyword>
<dbReference type="Proteomes" id="UP001227126">
    <property type="component" value="Unassembled WGS sequence"/>
</dbReference>
<comment type="caution">
    <text evidence="1">The sequence shown here is derived from an EMBL/GenBank/DDBJ whole genome shotgun (WGS) entry which is preliminary data.</text>
</comment>
<name>A0ABT7FKL8_9RHOB</name>
<accession>A0ABT7FKL8</accession>